<sequence length="33" mass="3917">VQERCDARVQETMSWLDEAEGQCRETKTEETEE</sequence>
<proteinExistence type="predicted"/>
<evidence type="ECO:0000313" key="1">
    <source>
        <dbReference type="EMBL" id="KKL75851.1"/>
    </source>
</evidence>
<comment type="caution">
    <text evidence="1">The sequence shown here is derived from an EMBL/GenBank/DDBJ whole genome shotgun (WGS) entry which is preliminary data.</text>
</comment>
<protein>
    <submittedName>
        <fullName evidence="1">Uncharacterized protein</fullName>
    </submittedName>
</protein>
<organism evidence="1">
    <name type="scientific">marine sediment metagenome</name>
    <dbReference type="NCBI Taxonomy" id="412755"/>
    <lineage>
        <taxon>unclassified sequences</taxon>
        <taxon>metagenomes</taxon>
        <taxon>ecological metagenomes</taxon>
    </lineage>
</organism>
<accession>A0A0F9FBJ3</accession>
<name>A0A0F9FBJ3_9ZZZZ</name>
<feature type="non-terminal residue" evidence="1">
    <location>
        <position position="1"/>
    </location>
</feature>
<dbReference type="EMBL" id="LAZR01024234">
    <property type="protein sequence ID" value="KKL75851.1"/>
    <property type="molecule type" value="Genomic_DNA"/>
</dbReference>
<reference evidence="1" key="1">
    <citation type="journal article" date="2015" name="Nature">
        <title>Complex archaea that bridge the gap between prokaryotes and eukaryotes.</title>
        <authorList>
            <person name="Spang A."/>
            <person name="Saw J.H."/>
            <person name="Jorgensen S.L."/>
            <person name="Zaremba-Niedzwiedzka K."/>
            <person name="Martijn J."/>
            <person name="Lind A.E."/>
            <person name="van Eijk R."/>
            <person name="Schleper C."/>
            <person name="Guy L."/>
            <person name="Ettema T.J."/>
        </authorList>
    </citation>
    <scope>NUCLEOTIDE SEQUENCE</scope>
</reference>
<gene>
    <name evidence="1" type="ORF">LCGC14_2050830</name>
</gene>
<dbReference type="AlphaFoldDB" id="A0A0F9FBJ3"/>